<comment type="caution">
    <text evidence="2">The sequence shown here is derived from an EMBL/GenBank/DDBJ whole genome shotgun (WGS) entry which is preliminary data.</text>
</comment>
<dbReference type="Proteomes" id="UP001151760">
    <property type="component" value="Unassembled WGS sequence"/>
</dbReference>
<dbReference type="Pfam" id="PF00078">
    <property type="entry name" value="RVT_1"/>
    <property type="match status" value="1"/>
</dbReference>
<dbReference type="InterPro" id="IPR043128">
    <property type="entry name" value="Rev_trsase/Diguanyl_cyclase"/>
</dbReference>
<keyword evidence="3" id="KW-1185">Reference proteome</keyword>
<dbReference type="InterPro" id="IPR043502">
    <property type="entry name" value="DNA/RNA_pol_sf"/>
</dbReference>
<organism evidence="2 3">
    <name type="scientific">Tanacetum coccineum</name>
    <dbReference type="NCBI Taxonomy" id="301880"/>
    <lineage>
        <taxon>Eukaryota</taxon>
        <taxon>Viridiplantae</taxon>
        <taxon>Streptophyta</taxon>
        <taxon>Embryophyta</taxon>
        <taxon>Tracheophyta</taxon>
        <taxon>Spermatophyta</taxon>
        <taxon>Magnoliopsida</taxon>
        <taxon>eudicotyledons</taxon>
        <taxon>Gunneridae</taxon>
        <taxon>Pentapetalae</taxon>
        <taxon>asterids</taxon>
        <taxon>campanulids</taxon>
        <taxon>Asterales</taxon>
        <taxon>Asteraceae</taxon>
        <taxon>Asteroideae</taxon>
        <taxon>Anthemideae</taxon>
        <taxon>Anthemidinae</taxon>
        <taxon>Tanacetum</taxon>
    </lineage>
</organism>
<evidence type="ECO:0000313" key="2">
    <source>
        <dbReference type="EMBL" id="GJS97309.1"/>
    </source>
</evidence>
<dbReference type="InterPro" id="IPR000477">
    <property type="entry name" value="RT_dom"/>
</dbReference>
<dbReference type="SUPFAM" id="SSF56672">
    <property type="entry name" value="DNA/RNA polymerases"/>
    <property type="match status" value="1"/>
</dbReference>
<reference evidence="2" key="1">
    <citation type="journal article" date="2022" name="Int. J. Mol. Sci.">
        <title>Draft Genome of Tanacetum Coccineum: Genomic Comparison of Closely Related Tanacetum-Family Plants.</title>
        <authorList>
            <person name="Yamashiro T."/>
            <person name="Shiraishi A."/>
            <person name="Nakayama K."/>
            <person name="Satake H."/>
        </authorList>
    </citation>
    <scope>NUCLEOTIDE SEQUENCE</scope>
</reference>
<gene>
    <name evidence="2" type="ORF">Tco_0804277</name>
</gene>
<feature type="domain" description="Reverse transcriptase" evidence="1">
    <location>
        <begin position="16"/>
        <end position="78"/>
    </location>
</feature>
<proteinExistence type="predicted"/>
<reference evidence="2" key="2">
    <citation type="submission" date="2022-01" db="EMBL/GenBank/DDBJ databases">
        <authorList>
            <person name="Yamashiro T."/>
            <person name="Shiraishi A."/>
            <person name="Satake H."/>
            <person name="Nakayama K."/>
        </authorList>
    </citation>
    <scope>NUCLEOTIDE SEQUENCE</scope>
</reference>
<dbReference type="Gene3D" id="3.10.10.10">
    <property type="entry name" value="HIV Type 1 Reverse Transcriptase, subunit A, domain 1"/>
    <property type="match status" value="1"/>
</dbReference>
<dbReference type="PANTHER" id="PTHR24559">
    <property type="entry name" value="TRANSPOSON TY3-I GAG-POL POLYPROTEIN"/>
    <property type="match status" value="1"/>
</dbReference>
<sequence>MIYSINFKGRVSTRICDLKVSYHQLRVREEDISKTAFRTRYGHYEFQVMPIGLTNAPAVYSDLMNPSVQPYLDKFVLSLMMIFLSFPQEIARARRASEDNIRVVEERGVCTNSGLPEEVKIGRINRDASIKGMGAVCWMQKEKHILNQKGIEHETTSMVRFAGDYDCIFVITQRTHKLKSWTATGGTPCLQWQELFFTLLWRFADCDHARVPQIEVFYPSRFKPEHKTNGCWYNPETQWKWDNITMDFVTKLPKSSQGKCRSPVCWAEVGEVQLTGPEIVQETTEKIIQVKQRMQAAQIDSKRARRCFEHKPMEF</sequence>
<protein>
    <recommendedName>
        <fullName evidence="1">Reverse transcriptase domain-containing protein</fullName>
    </recommendedName>
</protein>
<dbReference type="InterPro" id="IPR053134">
    <property type="entry name" value="RNA-dir_DNA_polymerase"/>
</dbReference>
<dbReference type="Gene3D" id="3.30.70.270">
    <property type="match status" value="1"/>
</dbReference>
<dbReference type="PANTHER" id="PTHR24559:SF427">
    <property type="entry name" value="RNA-DIRECTED DNA POLYMERASE"/>
    <property type="match status" value="1"/>
</dbReference>
<dbReference type="EMBL" id="BQNB010011952">
    <property type="protein sequence ID" value="GJS97309.1"/>
    <property type="molecule type" value="Genomic_DNA"/>
</dbReference>
<evidence type="ECO:0000259" key="1">
    <source>
        <dbReference type="Pfam" id="PF00078"/>
    </source>
</evidence>
<accession>A0ABQ5A3V9</accession>
<evidence type="ECO:0000313" key="3">
    <source>
        <dbReference type="Proteomes" id="UP001151760"/>
    </source>
</evidence>
<name>A0ABQ5A3V9_9ASTR</name>